<proteinExistence type="predicted"/>
<evidence type="ECO:0000313" key="2">
    <source>
        <dbReference type="WBParaSite" id="ES5_v2.g19259.t1"/>
    </source>
</evidence>
<sequence>MSSCKIISKIDYQIFKIGKNVINASVLLKNICDLTERTEAIEINCCGKCFSIYINLFQRYQDVTTDKHDIEFENNLFNELSDREFVELIQEMCILDSDFFFEAAANFILGKIEKMEWKDMQEYFELEDDFSQGEREMIAENRLEYLLSMKLEDLEFPFPEKNFTTLNNKYYTPMNSFLAKIIQLSSHAAAWNLSLINKTLKNEANSHPIKLSIFQGKLSIFQGHFIEIHSVSPKFRYQIGEAKYFDVIKKRKAIVDRSASMSYIIDDKEALLNLSSGDFLIPRNTQKIEITFYENFMAYFDIKRCPFPVVHPVFTSKVTVTIDEIYDHLVAKDVTKEIE</sequence>
<organism evidence="1 2">
    <name type="scientific">Panagrolaimus sp. ES5</name>
    <dbReference type="NCBI Taxonomy" id="591445"/>
    <lineage>
        <taxon>Eukaryota</taxon>
        <taxon>Metazoa</taxon>
        <taxon>Ecdysozoa</taxon>
        <taxon>Nematoda</taxon>
        <taxon>Chromadorea</taxon>
        <taxon>Rhabditida</taxon>
        <taxon>Tylenchina</taxon>
        <taxon>Panagrolaimomorpha</taxon>
        <taxon>Panagrolaimoidea</taxon>
        <taxon>Panagrolaimidae</taxon>
        <taxon>Panagrolaimus</taxon>
    </lineage>
</organism>
<name>A0AC34FPE3_9BILA</name>
<dbReference type="WBParaSite" id="ES5_v2.g19259.t1">
    <property type="protein sequence ID" value="ES5_v2.g19259.t1"/>
    <property type="gene ID" value="ES5_v2.g19259"/>
</dbReference>
<dbReference type="Proteomes" id="UP000887579">
    <property type="component" value="Unplaced"/>
</dbReference>
<accession>A0AC34FPE3</accession>
<evidence type="ECO:0000313" key="1">
    <source>
        <dbReference type="Proteomes" id="UP000887579"/>
    </source>
</evidence>
<reference evidence="2" key="1">
    <citation type="submission" date="2022-11" db="UniProtKB">
        <authorList>
            <consortium name="WormBaseParasite"/>
        </authorList>
    </citation>
    <scope>IDENTIFICATION</scope>
</reference>
<protein>
    <submittedName>
        <fullName evidence="2">Uncharacterized protein</fullName>
    </submittedName>
</protein>